<dbReference type="AlphaFoldDB" id="A0A5C6C9W2"/>
<dbReference type="Gene3D" id="3.40.50.300">
    <property type="entry name" value="P-loop containing nucleotide triphosphate hydrolases"/>
    <property type="match status" value="1"/>
</dbReference>
<dbReference type="RefSeq" id="WP_146452987.1">
    <property type="nucleotide sequence ID" value="NZ_SJPS01000012.1"/>
</dbReference>
<dbReference type="Proteomes" id="UP000318437">
    <property type="component" value="Unassembled WGS sequence"/>
</dbReference>
<evidence type="ECO:0000313" key="2">
    <source>
        <dbReference type="Proteomes" id="UP000318437"/>
    </source>
</evidence>
<name>A0A5C6C9W2_9BACT</name>
<dbReference type="OrthoDB" id="9794577at2"/>
<dbReference type="InterPro" id="IPR027417">
    <property type="entry name" value="P-loop_NTPase"/>
</dbReference>
<protein>
    <submittedName>
        <fullName evidence="1">Cryptic autophosphorylating protein tyrosine kinase Etk</fullName>
    </submittedName>
</protein>
<keyword evidence="1" id="KW-0808">Transferase</keyword>
<dbReference type="PANTHER" id="PTHR32309:SF31">
    <property type="entry name" value="CAPSULAR EXOPOLYSACCHARIDE FAMILY"/>
    <property type="match status" value="1"/>
</dbReference>
<keyword evidence="1" id="KW-0418">Kinase</keyword>
<dbReference type="PANTHER" id="PTHR32309">
    <property type="entry name" value="TYROSINE-PROTEIN KINASE"/>
    <property type="match status" value="1"/>
</dbReference>
<dbReference type="SUPFAM" id="SSF52540">
    <property type="entry name" value="P-loop containing nucleoside triphosphate hydrolases"/>
    <property type="match status" value="1"/>
</dbReference>
<proteinExistence type="predicted"/>
<keyword evidence="2" id="KW-1185">Reference proteome</keyword>
<dbReference type="GO" id="GO:0016301">
    <property type="term" value="F:kinase activity"/>
    <property type="evidence" value="ECO:0007669"/>
    <property type="project" value="UniProtKB-KW"/>
</dbReference>
<accession>A0A5C6C9W2</accession>
<dbReference type="InterPro" id="IPR050445">
    <property type="entry name" value="Bact_polysacc_biosynth/exp"/>
</dbReference>
<gene>
    <name evidence="1" type="ORF">Pla144_47650</name>
</gene>
<organism evidence="1 2">
    <name type="scientific">Bythopirellula polymerisocia</name>
    <dbReference type="NCBI Taxonomy" id="2528003"/>
    <lineage>
        <taxon>Bacteria</taxon>
        <taxon>Pseudomonadati</taxon>
        <taxon>Planctomycetota</taxon>
        <taxon>Planctomycetia</taxon>
        <taxon>Pirellulales</taxon>
        <taxon>Lacipirellulaceae</taxon>
        <taxon>Bythopirellula</taxon>
    </lineage>
</organism>
<sequence length="219" mass="23983">MSQPTAPQTSFDLTREIQRWSVLAQGFERLATRFLGLTTRQGAPIRRVGITSVARQTGTSTIAIQLAAALCRFPEQSAILVDANREHSWYDRQFTVNNSPGLLNALSGDLEIADCVQNTTTANLSVVTLGKPVWADVDYGKQSLADAFLGLSEIADRVFVDLPVVSDTSHFRAISQQLDGVILVLTPGLARLELAARVRHLLTQMEVELLAVVPNQWKS</sequence>
<comment type="caution">
    <text evidence="1">The sequence shown here is derived from an EMBL/GenBank/DDBJ whole genome shotgun (WGS) entry which is preliminary data.</text>
</comment>
<dbReference type="EMBL" id="SJPS01000012">
    <property type="protein sequence ID" value="TWU20865.1"/>
    <property type="molecule type" value="Genomic_DNA"/>
</dbReference>
<evidence type="ECO:0000313" key="1">
    <source>
        <dbReference type="EMBL" id="TWU20865.1"/>
    </source>
</evidence>
<reference evidence="1 2" key="1">
    <citation type="submission" date="2019-02" db="EMBL/GenBank/DDBJ databases">
        <title>Deep-cultivation of Planctomycetes and their phenomic and genomic characterization uncovers novel biology.</title>
        <authorList>
            <person name="Wiegand S."/>
            <person name="Jogler M."/>
            <person name="Boedeker C."/>
            <person name="Pinto D."/>
            <person name="Vollmers J."/>
            <person name="Rivas-Marin E."/>
            <person name="Kohn T."/>
            <person name="Peeters S.H."/>
            <person name="Heuer A."/>
            <person name="Rast P."/>
            <person name="Oberbeckmann S."/>
            <person name="Bunk B."/>
            <person name="Jeske O."/>
            <person name="Meyerdierks A."/>
            <person name="Storesund J.E."/>
            <person name="Kallscheuer N."/>
            <person name="Luecker S."/>
            <person name="Lage O.M."/>
            <person name="Pohl T."/>
            <person name="Merkel B.J."/>
            <person name="Hornburger P."/>
            <person name="Mueller R.-W."/>
            <person name="Bruemmer F."/>
            <person name="Labrenz M."/>
            <person name="Spormann A.M."/>
            <person name="Op Den Camp H."/>
            <person name="Overmann J."/>
            <person name="Amann R."/>
            <person name="Jetten M.S.M."/>
            <person name="Mascher T."/>
            <person name="Medema M.H."/>
            <person name="Devos D.P."/>
            <person name="Kaster A.-K."/>
            <person name="Ovreas L."/>
            <person name="Rohde M."/>
            <person name="Galperin M.Y."/>
            <person name="Jogler C."/>
        </authorList>
    </citation>
    <scope>NUCLEOTIDE SEQUENCE [LARGE SCALE GENOMIC DNA]</scope>
    <source>
        <strain evidence="1 2">Pla144</strain>
    </source>
</reference>